<name>A0A2U1Q913_ARTAN</name>
<proteinExistence type="inferred from homology"/>
<dbReference type="PANTHER" id="PTHR45642:SF90">
    <property type="entry name" value="GDSL LIPASE_ESTERASE, SGNH HYDROLASE SUPERFAMILY"/>
    <property type="match status" value="1"/>
</dbReference>
<dbReference type="Gene3D" id="3.40.50.1110">
    <property type="entry name" value="SGNH hydrolase"/>
    <property type="match status" value="1"/>
</dbReference>
<dbReference type="InterPro" id="IPR050592">
    <property type="entry name" value="GDSL_lipolytic_enzyme"/>
</dbReference>
<dbReference type="EMBL" id="PKPP01000310">
    <property type="protein sequence ID" value="PWA94499.1"/>
    <property type="molecule type" value="Genomic_DNA"/>
</dbReference>
<dbReference type="GO" id="GO:0016788">
    <property type="term" value="F:hydrolase activity, acting on ester bonds"/>
    <property type="evidence" value="ECO:0007669"/>
    <property type="project" value="InterPro"/>
</dbReference>
<dbReference type="Proteomes" id="UP000245207">
    <property type="component" value="Unassembled WGS sequence"/>
</dbReference>
<dbReference type="OrthoDB" id="1600564at2759"/>
<evidence type="ECO:0000313" key="3">
    <source>
        <dbReference type="Proteomes" id="UP000245207"/>
    </source>
</evidence>
<accession>A0A2U1Q913</accession>
<keyword evidence="3" id="KW-1185">Reference proteome</keyword>
<sequence length="375" mass="41892">MHVSYQTLYIYLATIPKLRLKMSITKFSLLSLLLILSLKYSYSQKNNTISAVFVFGDSTVDPGNNNYLVTISKGNFPPYGKDFANHEPTGRFSNGRLVPDFVAEFVGLKKNVPPYLDPSLTIEDLMTGVSFASAGAGFDPLTSQIGMCLTQSQQLDLFKEYKAKLTAAIGKERTDDIVARAGYLVSSGTNDFTFNYNGPITIRKKEYPTVEEYQKFQWQLVEQFLKDLLDEGAKKIGVVGIPPIGCEPAIITINSKQPITGRECIENLNSLSRDINKMLENNLKGVERPGTRLVYADIYTPIINMVQQKTQYGFEEVHKGCCGTGLIEADFACNPKSPLCDDVSKYLFWDAFHPSEKGYRIIFNSLKSLLQNNLA</sequence>
<evidence type="ECO:0000313" key="2">
    <source>
        <dbReference type="EMBL" id="PWA94499.1"/>
    </source>
</evidence>
<keyword evidence="2" id="KW-0378">Hydrolase</keyword>
<evidence type="ECO:0000256" key="1">
    <source>
        <dbReference type="ARBA" id="ARBA00008668"/>
    </source>
</evidence>
<dbReference type="AlphaFoldDB" id="A0A2U1Q913"/>
<dbReference type="SUPFAM" id="SSF52266">
    <property type="entry name" value="SGNH hydrolase"/>
    <property type="match status" value="1"/>
</dbReference>
<reference evidence="2 3" key="1">
    <citation type="journal article" date="2018" name="Mol. Plant">
        <title>The genome of Artemisia annua provides insight into the evolution of Asteraceae family and artemisinin biosynthesis.</title>
        <authorList>
            <person name="Shen Q."/>
            <person name="Zhang L."/>
            <person name="Liao Z."/>
            <person name="Wang S."/>
            <person name="Yan T."/>
            <person name="Shi P."/>
            <person name="Liu M."/>
            <person name="Fu X."/>
            <person name="Pan Q."/>
            <person name="Wang Y."/>
            <person name="Lv Z."/>
            <person name="Lu X."/>
            <person name="Zhang F."/>
            <person name="Jiang W."/>
            <person name="Ma Y."/>
            <person name="Chen M."/>
            <person name="Hao X."/>
            <person name="Li L."/>
            <person name="Tang Y."/>
            <person name="Lv G."/>
            <person name="Zhou Y."/>
            <person name="Sun X."/>
            <person name="Brodelius P.E."/>
            <person name="Rose J.K.C."/>
            <person name="Tang K."/>
        </authorList>
    </citation>
    <scope>NUCLEOTIDE SEQUENCE [LARGE SCALE GENOMIC DNA]</scope>
    <source>
        <strain evidence="3">cv. Huhao1</strain>
        <tissue evidence="2">Leaf</tissue>
    </source>
</reference>
<dbReference type="Pfam" id="PF00657">
    <property type="entry name" value="Lipase_GDSL"/>
    <property type="match status" value="1"/>
</dbReference>
<organism evidence="2 3">
    <name type="scientific">Artemisia annua</name>
    <name type="common">Sweet wormwood</name>
    <dbReference type="NCBI Taxonomy" id="35608"/>
    <lineage>
        <taxon>Eukaryota</taxon>
        <taxon>Viridiplantae</taxon>
        <taxon>Streptophyta</taxon>
        <taxon>Embryophyta</taxon>
        <taxon>Tracheophyta</taxon>
        <taxon>Spermatophyta</taxon>
        <taxon>Magnoliopsida</taxon>
        <taxon>eudicotyledons</taxon>
        <taxon>Gunneridae</taxon>
        <taxon>Pentapetalae</taxon>
        <taxon>asterids</taxon>
        <taxon>campanulids</taxon>
        <taxon>Asterales</taxon>
        <taxon>Asteraceae</taxon>
        <taxon>Asteroideae</taxon>
        <taxon>Anthemideae</taxon>
        <taxon>Artemisiinae</taxon>
        <taxon>Artemisia</taxon>
    </lineage>
</organism>
<dbReference type="CDD" id="cd01837">
    <property type="entry name" value="SGNH_plant_lipase_like"/>
    <property type="match status" value="1"/>
</dbReference>
<comment type="similarity">
    <text evidence="1">Belongs to the 'GDSL' lipolytic enzyme family.</text>
</comment>
<protein>
    <submittedName>
        <fullName evidence="2">SGNH hydrolase-type esterase domain-containing protein</fullName>
    </submittedName>
</protein>
<gene>
    <name evidence="2" type="ORF">CTI12_AA060220</name>
</gene>
<dbReference type="PANTHER" id="PTHR45642">
    <property type="entry name" value="GDSL ESTERASE/LIPASE EXL3"/>
    <property type="match status" value="1"/>
</dbReference>
<dbReference type="InterPro" id="IPR035669">
    <property type="entry name" value="SGNH_plant_lipase-like"/>
</dbReference>
<comment type="caution">
    <text evidence="2">The sequence shown here is derived from an EMBL/GenBank/DDBJ whole genome shotgun (WGS) entry which is preliminary data.</text>
</comment>
<dbReference type="InterPro" id="IPR036514">
    <property type="entry name" value="SGNH_hydro_sf"/>
</dbReference>
<dbReference type="InterPro" id="IPR001087">
    <property type="entry name" value="GDSL"/>
</dbReference>
<dbReference type="STRING" id="35608.A0A2U1Q913"/>